<comment type="similarity">
    <text evidence="1">Belongs to the HEATR5 family.</text>
</comment>
<name>A0A2T0ACI1_RHOTO</name>
<evidence type="ECO:0000256" key="1">
    <source>
        <dbReference type="ARBA" id="ARBA00008304"/>
    </source>
</evidence>
<dbReference type="Pfam" id="PF20210">
    <property type="entry name" value="Laa1_Sip1_HTR5"/>
    <property type="match status" value="1"/>
</dbReference>
<dbReference type="GO" id="GO:0042147">
    <property type="term" value="P:retrograde transport, endosome to Golgi"/>
    <property type="evidence" value="ECO:0007669"/>
    <property type="project" value="TreeGrafter"/>
</dbReference>
<dbReference type="InterPro" id="IPR016024">
    <property type="entry name" value="ARM-type_fold"/>
</dbReference>
<organism evidence="4 5">
    <name type="scientific">Rhodotorula toruloides</name>
    <name type="common">Yeast</name>
    <name type="synonym">Rhodosporidium toruloides</name>
    <dbReference type="NCBI Taxonomy" id="5286"/>
    <lineage>
        <taxon>Eukaryota</taxon>
        <taxon>Fungi</taxon>
        <taxon>Dikarya</taxon>
        <taxon>Basidiomycota</taxon>
        <taxon>Pucciniomycotina</taxon>
        <taxon>Microbotryomycetes</taxon>
        <taxon>Sporidiobolales</taxon>
        <taxon>Sporidiobolaceae</taxon>
        <taxon>Rhodotorula</taxon>
    </lineage>
</organism>
<dbReference type="GO" id="GO:0016020">
    <property type="term" value="C:membrane"/>
    <property type="evidence" value="ECO:0007669"/>
    <property type="project" value="TreeGrafter"/>
</dbReference>
<evidence type="ECO:0000313" key="4">
    <source>
        <dbReference type="EMBL" id="PRQ75710.1"/>
    </source>
</evidence>
<proteinExistence type="inferred from homology"/>
<sequence length="2084" mass="223421">MPAPADEPSLAVEDIQFEPAQLEASAAAGRGEIWLLSWLSKCEKSVKVLPEATLFAEQANLTKALVALVMPPSPTSTASTVKPGRPARALVARILILVFSRGDSKGLFDVAQSLLRGMNGSEAKGAPEREKEWRIASAYVLGELYAVFGSQIMSLYIELIQATTRIFRTTSAPVIVRFSALVCLRKVIVVAAKSMSDQTVKDVMKTLKAGLSEKAGAIVRGSADCLLAMSAAVGTYSTLADLNEVLLPSFRALESADFTTRRSLSRLMAGILAATQVEGSAAPAPAPKKKKAAGKEEEEEDDGYPDIGAPSTSDASSKTLLSPIEMLVQLSGPYNRSTSSRRLRNAIIDVYAELFKTLGSAWVEHHYADIVKHAIDELGCGMAAGLGWVGWNARAAERIDLNKARYEAVAARKAVGILLGDVVSAQLLSEAGQISALREVGTLYLKKWPSLMPNQPGPSKQALLLALEETTSLLRSLGCAPPAVQDVLYDPLVRLVSHPSHSVQITAAWTLRTFCNAAPNRLSGTIVQLLELLNKDLSIISSDGPNKSATVHRRAIGHAHGLAALVNLIPHKPLYVSFDLSAKCMSLAIQLLKQSGNHELHVSGVEIQVAWILVGSLMSLGPNFVRLHLPQLLILWRNALPKVTSKDASAAQVRGDNEWAFLLHIRECTLGAILSFLRHNGPSATAPGLVNEDVARRLVMLLSNGLAFSSSFATAHPNLSAEHQPSTSSRLQLVDRDIMFRRRLLQCFVAFGQSPATQQYQIPLLQQAVQLISDTDRYFGESVLQAVANSATFTSIWDETDGYGYGVTSLVRDDRNAVAGGGDQTGAPNSANNKLAKLNRDAAAAKLDEQLRKAVLEAGEHDPLVLWSRLATEKAAFEPLPEAPPPAVGVIDASLELFSLYFTLQEPANQSALLQILHNNLRSFKLEKNPGRKQAILVNSVTAVLGALRLARRAIDAHQVASPMRDLIKEALLHSDPSLRQAAAESLGRLSSLGGTSFMAGQIQFCVQQVVSNTDPDNRAGCALAFSEIYSHVGSLAAAPVLKTVVDVLLSLSADPHPLVHYHALQSLSNVIDAASLSYAPFTNITLGVLCKLYMQDTHEPEGGTPGSVNLRGDLPAYQAMCRVTDALIGVLGPELQDSERVRELVLILLKEFTMEKDDGIAVEAIKATQHFLIFAPNALDHAMLVSNLRSQLSSTKQPLKVAAVNSVYQLVQRDAALMSKLGGDGLVRELFALLDDDPTVEGVRDAIISWLRQTADANPSGWIDLCQRIMSRSADLASKKDDKPAAEAAPIFGALADEEAQGLGVEADTGVRPGAPTARATSRWRTQLFALQCLHEVFATVLKSGRREHFDVARARVLRANKRGLLITRVADLIKMAFTASTAQVMEIRLEGLVVLKDVIDNFAASQDVDFDDALLLEQYQAPIAAALTPAFAADSYPEVLASAIQVCAVFVGSGVVKEIEKMGRILKLLTSALESCKDSDMTSLGDVKDLSTTAAVMLKTSIFAAWAQFQTSSVNQPYLAEVIRPHLPLLCPFWVASLREYARVRTDPVAASSDAGAGGAAFDSVYSGLSRETALPFYERSWPQMLHAVATLLKASNPHMLRAIDGLEDKSDNLPSPHRSDPAVFFWTVFGLSFEALCTAPSPANSAGTSIQTIALEALGGLLRPDVAGTVLNDEGLFDEVCNLCLRLALTEAAEVKARVLDITVGLVQLFVRDLPAAGAVNGSDVNDKAARGDRRLTQCLRIAVAVLRESVPATSASLKPTAATAASLATHIRLVFSRFADVADLLPAQLRIELYAIAFHFYSVLLKDEKTEIDFAGPTLPVLKTLCDRAATRSDESQTLSKVLNGVLSACLLNIDAVRVRKSTIAIRKLRNNLLAVTLLLTALPPSVQVGSEVVEHACFLVSEIALDTASESSGVALNCVASLLLAASRAPQSGILAFSASQFVPTVIELVALTSRKGSEVDEARVKAVDEVLKAFVAVLAAVAPERRTQSLSVILPSLVLVLSTSRPPPPMHTVALNHLLTLASSLSLHFKEATAVLSEHERKLLEGSIRAAVGGKGRGGAAVAKGQEEAPRIELRMFG</sequence>
<dbReference type="Gene3D" id="1.25.10.10">
    <property type="entry name" value="Leucine-rich Repeat Variant"/>
    <property type="match status" value="3"/>
</dbReference>
<dbReference type="GO" id="GO:0030139">
    <property type="term" value="C:endocytic vesicle"/>
    <property type="evidence" value="ECO:0007669"/>
    <property type="project" value="TreeGrafter"/>
</dbReference>
<dbReference type="GO" id="GO:0006897">
    <property type="term" value="P:endocytosis"/>
    <property type="evidence" value="ECO:0007669"/>
    <property type="project" value="TreeGrafter"/>
</dbReference>
<protein>
    <recommendedName>
        <fullName evidence="3">LAA1-like C-terminal TPR repeats domain-containing protein</fullName>
    </recommendedName>
</protein>
<gene>
    <name evidence="4" type="ORF">AAT19DRAFT_12732</name>
</gene>
<dbReference type="Pfam" id="PF25808">
    <property type="entry name" value="TPR_LAA1_C"/>
    <property type="match status" value="1"/>
</dbReference>
<dbReference type="InterPro" id="IPR057981">
    <property type="entry name" value="TPR_LAA1-like_C"/>
</dbReference>
<dbReference type="GO" id="GO:0005829">
    <property type="term" value="C:cytosol"/>
    <property type="evidence" value="ECO:0007669"/>
    <property type="project" value="GOC"/>
</dbReference>
<dbReference type="GO" id="GO:0008104">
    <property type="term" value="P:intracellular protein localization"/>
    <property type="evidence" value="ECO:0007669"/>
    <property type="project" value="TreeGrafter"/>
</dbReference>
<dbReference type="PANTHER" id="PTHR21663">
    <property type="entry name" value="HYPOTHETICAL HEAT DOMAIN-CONTAINING"/>
    <property type="match status" value="1"/>
</dbReference>
<dbReference type="SUPFAM" id="SSF48371">
    <property type="entry name" value="ARM repeat"/>
    <property type="match status" value="3"/>
</dbReference>
<dbReference type="InterPro" id="IPR040108">
    <property type="entry name" value="Laa1/Sip1/HEATR5"/>
</dbReference>
<dbReference type="PANTHER" id="PTHR21663:SF0">
    <property type="entry name" value="HEAT REPEAT-CONTAINING PROTEIN 5B"/>
    <property type="match status" value="1"/>
</dbReference>
<dbReference type="InterPro" id="IPR011989">
    <property type="entry name" value="ARM-like"/>
</dbReference>
<dbReference type="Pfam" id="PF25468">
    <property type="entry name" value="HEAT_HEATR5A"/>
    <property type="match status" value="1"/>
</dbReference>
<accession>A0A2T0ACI1</accession>
<dbReference type="Proteomes" id="UP000239560">
    <property type="component" value="Unassembled WGS sequence"/>
</dbReference>
<dbReference type="OrthoDB" id="192608at2759"/>
<evidence type="ECO:0000313" key="5">
    <source>
        <dbReference type="Proteomes" id="UP000239560"/>
    </source>
</evidence>
<dbReference type="GO" id="GO:0005794">
    <property type="term" value="C:Golgi apparatus"/>
    <property type="evidence" value="ECO:0007669"/>
    <property type="project" value="TreeGrafter"/>
</dbReference>
<evidence type="ECO:0000256" key="2">
    <source>
        <dbReference type="SAM" id="MobiDB-lite"/>
    </source>
</evidence>
<dbReference type="InterPro" id="IPR046837">
    <property type="entry name" value="Laa1/Sip1/HEATR5-like_HEAT"/>
</dbReference>
<feature type="domain" description="LAA1-like C-terminal TPR repeats" evidence="3">
    <location>
        <begin position="1898"/>
        <end position="2064"/>
    </location>
</feature>
<evidence type="ECO:0000259" key="3">
    <source>
        <dbReference type="Pfam" id="PF25808"/>
    </source>
</evidence>
<feature type="region of interest" description="Disordered" evidence="2">
    <location>
        <begin position="280"/>
        <end position="316"/>
    </location>
</feature>
<comment type="caution">
    <text evidence="4">The sequence shown here is derived from an EMBL/GenBank/DDBJ whole genome shotgun (WGS) entry which is preliminary data.</text>
</comment>
<dbReference type="EMBL" id="LCTV02000003">
    <property type="protein sequence ID" value="PRQ75710.1"/>
    <property type="molecule type" value="Genomic_DNA"/>
</dbReference>
<reference evidence="4 5" key="1">
    <citation type="journal article" date="2018" name="Elife">
        <title>Functional genomics of lipid metabolism in the oleaginous yeast Rhodosporidium toruloides.</title>
        <authorList>
            <person name="Coradetti S.T."/>
            <person name="Pinel D."/>
            <person name="Geiselman G."/>
            <person name="Ito M."/>
            <person name="Mondo S."/>
            <person name="Reilly M.C."/>
            <person name="Cheng Y.F."/>
            <person name="Bauer S."/>
            <person name="Grigoriev I."/>
            <person name="Gladden J.M."/>
            <person name="Simmons B.A."/>
            <person name="Brem R."/>
            <person name="Arkin A.P."/>
            <person name="Skerker J.M."/>
        </authorList>
    </citation>
    <scope>NUCLEOTIDE SEQUENCE [LARGE SCALE GENOMIC DNA]</scope>
    <source>
        <strain evidence="4 5">NBRC 0880</strain>
    </source>
</reference>